<proteinExistence type="predicted"/>
<accession>T0C973</accession>
<keyword evidence="2" id="KW-1185">Reference proteome</keyword>
<dbReference type="InterPro" id="IPR007138">
    <property type="entry name" value="ABM_dom"/>
</dbReference>
<keyword evidence="1" id="KW-0560">Oxidoreductase</keyword>
<dbReference type="OrthoDB" id="9812754at2"/>
<dbReference type="eggNOG" id="COG1359">
    <property type="taxonomic scope" value="Bacteria"/>
</dbReference>
<dbReference type="PANTHER" id="PTHR33336">
    <property type="entry name" value="QUINOL MONOOXYGENASE YGIN-RELATED"/>
    <property type="match status" value="1"/>
</dbReference>
<dbReference type="InterPro" id="IPR011008">
    <property type="entry name" value="Dimeric_a/b-barrel"/>
</dbReference>
<dbReference type="EMBL" id="CP080467">
    <property type="protein sequence ID" value="UNO48928.1"/>
    <property type="molecule type" value="Genomic_DNA"/>
</dbReference>
<evidence type="ECO:0000313" key="2">
    <source>
        <dbReference type="Proteomes" id="UP000829401"/>
    </source>
</evidence>
<dbReference type="Proteomes" id="UP000829401">
    <property type="component" value="Chromosome"/>
</dbReference>
<dbReference type="AlphaFoldDB" id="T0C973"/>
<dbReference type="PROSITE" id="PS51725">
    <property type="entry name" value="ABM"/>
    <property type="match status" value="1"/>
</dbReference>
<dbReference type="RefSeq" id="WP_021295117.1">
    <property type="nucleotide sequence ID" value="NZ_AURB01000044.1"/>
</dbReference>
<dbReference type="GO" id="GO:0004497">
    <property type="term" value="F:monooxygenase activity"/>
    <property type="evidence" value="ECO:0007669"/>
    <property type="project" value="UniProtKB-KW"/>
</dbReference>
<dbReference type="STRING" id="1356854.N007_19780"/>
<reference evidence="2" key="1">
    <citation type="journal article" date="2022" name="G3 (Bethesda)">
        <title>Unveiling the complete genome sequence of Alicyclobacillus acidoterrestris DSM 3922T, a taint-producing strain.</title>
        <authorList>
            <person name="Leonardo I.C."/>
            <person name="Barreto Crespo M.T."/>
            <person name="Gaspar F.B."/>
        </authorList>
    </citation>
    <scope>NUCLEOTIDE SEQUENCE [LARGE SCALE GENOMIC DNA]</scope>
    <source>
        <strain evidence="2">DSM 3922</strain>
    </source>
</reference>
<gene>
    <name evidence="1" type="ORF">K1I37_20480</name>
</gene>
<dbReference type="KEGG" id="aaco:K1I37_20480"/>
<dbReference type="PANTHER" id="PTHR33336:SF3">
    <property type="entry name" value="ABM DOMAIN-CONTAINING PROTEIN"/>
    <property type="match status" value="1"/>
</dbReference>
<dbReference type="InterPro" id="IPR050744">
    <property type="entry name" value="AI-2_Isomerase_LsrG"/>
</dbReference>
<sequence>MIIVHARVQCKPDKREALLSLVKGLIEATRTENGCLSYRFYEDTEVQNDFLFVEQWETKEHLDTHSKQPAFMKFQEQAPALITSLDIQSYEVHS</sequence>
<protein>
    <submittedName>
        <fullName evidence="1">Antibiotic biosynthesis monooxygenase</fullName>
    </submittedName>
</protein>
<keyword evidence="1" id="KW-0503">Monooxygenase</keyword>
<dbReference type="Gene3D" id="3.30.70.100">
    <property type="match status" value="1"/>
</dbReference>
<evidence type="ECO:0000313" key="1">
    <source>
        <dbReference type="EMBL" id="UNO48928.1"/>
    </source>
</evidence>
<organism evidence="1 2">
    <name type="scientific">Alicyclobacillus acidoterrestris (strain ATCC 49025 / DSM 3922 / CIP 106132 / NCIMB 13137 / GD3B)</name>
    <dbReference type="NCBI Taxonomy" id="1356854"/>
    <lineage>
        <taxon>Bacteria</taxon>
        <taxon>Bacillati</taxon>
        <taxon>Bacillota</taxon>
        <taxon>Bacilli</taxon>
        <taxon>Bacillales</taxon>
        <taxon>Alicyclobacillaceae</taxon>
        <taxon>Alicyclobacillus</taxon>
    </lineage>
</organism>
<dbReference type="Pfam" id="PF03992">
    <property type="entry name" value="ABM"/>
    <property type="match status" value="1"/>
</dbReference>
<dbReference type="SUPFAM" id="SSF54909">
    <property type="entry name" value="Dimeric alpha+beta barrel"/>
    <property type="match status" value="1"/>
</dbReference>
<accession>A0A9E6ZHF8</accession>
<name>T0C973_ALIAG</name>